<evidence type="ECO:0000313" key="3">
    <source>
        <dbReference type="Proteomes" id="UP000198512"/>
    </source>
</evidence>
<feature type="compositionally biased region" description="Polar residues" evidence="1">
    <location>
        <begin position="1"/>
        <end position="19"/>
    </location>
</feature>
<feature type="region of interest" description="Disordered" evidence="1">
    <location>
        <begin position="1"/>
        <end position="22"/>
    </location>
</feature>
<dbReference type="InterPro" id="IPR003489">
    <property type="entry name" value="RHF/RaiA"/>
</dbReference>
<reference evidence="2 3" key="1">
    <citation type="submission" date="2016-10" db="EMBL/GenBank/DDBJ databases">
        <authorList>
            <person name="Varghese N."/>
            <person name="Submissions S."/>
        </authorList>
    </citation>
    <scope>NUCLEOTIDE SEQUENCE [LARGE SCALE GENOMIC DNA]</scope>
    <source>
        <strain evidence="2 3">CIP 109853</strain>
    </source>
</reference>
<dbReference type="GO" id="GO:0005840">
    <property type="term" value="C:ribosome"/>
    <property type="evidence" value="ECO:0007669"/>
    <property type="project" value="UniProtKB-KW"/>
</dbReference>
<organism evidence="2 3">
    <name type="scientific">Pseudomonas cuatrocienegasensis</name>
    <dbReference type="NCBI Taxonomy" id="543360"/>
    <lineage>
        <taxon>Bacteria</taxon>
        <taxon>Pseudomonadati</taxon>
        <taxon>Pseudomonadota</taxon>
        <taxon>Gammaproteobacteria</taxon>
        <taxon>Pseudomonadales</taxon>
        <taxon>Pseudomonadaceae</taxon>
        <taxon>Pseudomonas</taxon>
    </lineage>
</organism>
<dbReference type="Gene3D" id="3.30.160.100">
    <property type="entry name" value="Ribosome hibernation promotion factor-like"/>
    <property type="match status" value="1"/>
</dbReference>
<dbReference type="Proteomes" id="UP000198512">
    <property type="component" value="Unassembled WGS sequence"/>
</dbReference>
<accession>A0ABY1B553</accession>
<sequence length="103" mass="11552">MQVLVNSDNHIDTSSSQASGIREHVQHKLQRFEDHLTRIELHLSDENGHKGGQDKRCQIEARPKGRDPVSVSHQAETLNQAIEGAMDKLGTVLERAVARTRVH</sequence>
<evidence type="ECO:0000313" key="2">
    <source>
        <dbReference type="EMBL" id="SEP93184.1"/>
    </source>
</evidence>
<gene>
    <name evidence="2" type="ORF">SAMN05216600_102313</name>
</gene>
<dbReference type="EMBL" id="FOFP01000002">
    <property type="protein sequence ID" value="SEP93184.1"/>
    <property type="molecule type" value="Genomic_DNA"/>
</dbReference>
<proteinExistence type="predicted"/>
<dbReference type="InterPro" id="IPR036567">
    <property type="entry name" value="RHF-like"/>
</dbReference>
<dbReference type="Pfam" id="PF02482">
    <property type="entry name" value="Ribosomal_S30AE"/>
    <property type="match status" value="1"/>
</dbReference>
<comment type="caution">
    <text evidence="2">The sequence shown here is derived from an EMBL/GenBank/DDBJ whole genome shotgun (WGS) entry which is preliminary data.</text>
</comment>
<protein>
    <submittedName>
        <fullName evidence="2">Sigma 54 modulation protein / S30EA ribosomal protein</fullName>
    </submittedName>
</protein>
<evidence type="ECO:0000256" key="1">
    <source>
        <dbReference type="SAM" id="MobiDB-lite"/>
    </source>
</evidence>
<keyword evidence="2" id="KW-0689">Ribosomal protein</keyword>
<keyword evidence="2" id="KW-0687">Ribonucleoprotein</keyword>
<dbReference type="SUPFAM" id="SSF69754">
    <property type="entry name" value="Ribosome binding protein Y (YfiA homologue)"/>
    <property type="match status" value="1"/>
</dbReference>
<keyword evidence="3" id="KW-1185">Reference proteome</keyword>
<name>A0ABY1B553_9PSED</name>
<dbReference type="RefSeq" id="WP_069516074.1">
    <property type="nucleotide sequence ID" value="NZ_FOFP01000002.1"/>
</dbReference>